<sequence>MADDQDWFSAETATFGDRLAGAREAAGLSQQTLAEKLGVKPSTISAWENDLKEPRANRLQMVSGVLGVSMSWLLTGEGEGPDAPDAETALTSDLVEMLAEMRVLRGQMLQTGEKLGRLEKRLRKALKDQDV</sequence>
<evidence type="ECO:0000313" key="3">
    <source>
        <dbReference type="EMBL" id="WZU62118.1"/>
    </source>
</evidence>
<dbReference type="Pfam" id="PF01381">
    <property type="entry name" value="HTH_3"/>
    <property type="match status" value="1"/>
</dbReference>
<dbReference type="Proteomes" id="UP001451782">
    <property type="component" value="Chromosome"/>
</dbReference>
<dbReference type="AlphaFoldDB" id="A0AAN0MCU1"/>
<feature type="domain" description="HTH cro/C1-type" evidence="2">
    <location>
        <begin position="19"/>
        <end position="73"/>
    </location>
</feature>
<protein>
    <submittedName>
        <fullName evidence="3">Helix-turn-helix domain-containing protein</fullName>
    </submittedName>
</protein>
<evidence type="ECO:0000313" key="4">
    <source>
        <dbReference type="Proteomes" id="UP001451782"/>
    </source>
</evidence>
<dbReference type="KEGG" id="yag:AABB28_09270"/>
<reference evidence="3 4" key="1">
    <citation type="submission" date="2024-04" db="EMBL/GenBank/DDBJ databases">
        <title>Phylogenomic analyses of a clade within the roseobacter group suggest taxonomic reassignments of species of the genera Aestuariivita, Citreicella, Loktanella, Nautella, Pelagibaca, Ruegeria, Thalassobius, Thiobacimonas and Tropicibacter, and the proposal o.</title>
        <authorList>
            <person name="Jeon C.O."/>
        </authorList>
    </citation>
    <scope>NUCLEOTIDE SEQUENCE [LARGE SCALE GENOMIC DNA]</scope>
    <source>
        <strain evidence="3 4">G8-12</strain>
    </source>
</reference>
<dbReference type="InterPro" id="IPR010982">
    <property type="entry name" value="Lambda_DNA-bd_dom_sf"/>
</dbReference>
<keyword evidence="1" id="KW-0238">DNA-binding</keyword>
<dbReference type="PROSITE" id="PS50943">
    <property type="entry name" value="HTH_CROC1"/>
    <property type="match status" value="1"/>
</dbReference>
<dbReference type="SMART" id="SM00530">
    <property type="entry name" value="HTH_XRE"/>
    <property type="match status" value="1"/>
</dbReference>
<dbReference type="SUPFAM" id="SSF47413">
    <property type="entry name" value="lambda repressor-like DNA-binding domains"/>
    <property type="match status" value="1"/>
</dbReference>
<dbReference type="EMBL" id="CP151762">
    <property type="protein sequence ID" value="WZU62118.1"/>
    <property type="molecule type" value="Genomic_DNA"/>
</dbReference>
<accession>A0AAN0MCU1</accession>
<dbReference type="PANTHER" id="PTHR46558">
    <property type="entry name" value="TRACRIPTIONAL REGULATORY PROTEIN-RELATED-RELATED"/>
    <property type="match status" value="1"/>
</dbReference>
<proteinExistence type="predicted"/>
<name>A0AAN0MCU1_9RHOB</name>
<dbReference type="PANTHER" id="PTHR46558:SF11">
    <property type="entry name" value="HTH-TYPE TRANSCRIPTIONAL REGULATOR XRE"/>
    <property type="match status" value="1"/>
</dbReference>
<dbReference type="GO" id="GO:0003677">
    <property type="term" value="F:DNA binding"/>
    <property type="evidence" value="ECO:0007669"/>
    <property type="project" value="UniProtKB-KW"/>
</dbReference>
<evidence type="ECO:0000259" key="2">
    <source>
        <dbReference type="PROSITE" id="PS50943"/>
    </source>
</evidence>
<keyword evidence="4" id="KW-1185">Reference proteome</keyword>
<dbReference type="RefSeq" id="WP_342068530.1">
    <property type="nucleotide sequence ID" value="NZ_CP151762.1"/>
</dbReference>
<dbReference type="InterPro" id="IPR001387">
    <property type="entry name" value="Cro/C1-type_HTH"/>
</dbReference>
<dbReference type="Gene3D" id="1.10.260.40">
    <property type="entry name" value="lambda repressor-like DNA-binding domains"/>
    <property type="match status" value="1"/>
</dbReference>
<gene>
    <name evidence="3" type="ORF">AABB28_09270</name>
</gene>
<dbReference type="CDD" id="cd00093">
    <property type="entry name" value="HTH_XRE"/>
    <property type="match status" value="1"/>
</dbReference>
<organism evidence="3 4">
    <name type="scientific">Yoonia algicola</name>
    <dbReference type="NCBI Taxonomy" id="3137368"/>
    <lineage>
        <taxon>Bacteria</taxon>
        <taxon>Pseudomonadati</taxon>
        <taxon>Pseudomonadota</taxon>
        <taxon>Alphaproteobacteria</taxon>
        <taxon>Rhodobacterales</taxon>
        <taxon>Paracoccaceae</taxon>
        <taxon>Yoonia</taxon>
    </lineage>
</organism>
<evidence type="ECO:0000256" key="1">
    <source>
        <dbReference type="ARBA" id="ARBA00023125"/>
    </source>
</evidence>